<proteinExistence type="predicted"/>
<dbReference type="Pfam" id="PF13489">
    <property type="entry name" value="Methyltransf_23"/>
    <property type="match status" value="1"/>
</dbReference>
<name>A0A8H3BLH9_9AGAM</name>
<evidence type="ECO:0000313" key="2">
    <source>
        <dbReference type="Proteomes" id="UP000663853"/>
    </source>
</evidence>
<protein>
    <recommendedName>
        <fullName evidence="3">Methyltransferase domain-containing protein</fullName>
    </recommendedName>
</protein>
<dbReference type="InterPro" id="IPR052356">
    <property type="entry name" value="Thiol_S-MT"/>
</dbReference>
<dbReference type="EMBL" id="CAJMXA010001444">
    <property type="protein sequence ID" value="CAE6460740.1"/>
    <property type="molecule type" value="Genomic_DNA"/>
</dbReference>
<dbReference type="Gene3D" id="3.40.50.150">
    <property type="entry name" value="Vaccinia Virus protein VP39"/>
    <property type="match status" value="1"/>
</dbReference>
<dbReference type="SUPFAM" id="SSF53335">
    <property type="entry name" value="S-adenosyl-L-methionine-dependent methyltransferases"/>
    <property type="match status" value="1"/>
</dbReference>
<sequence length="259" mass="28879">MQLPFPLDIIPHYIEVVQIGLVPTLRGIIAQPSLLLNPSRLSRLFFSHVWFVLGPRIDSHSCSTKYDLLHPHASGVVLDIGAGHGCTMQYLDRSRVTRYVAIEPNRYMHKEIYKMAEKCGFSVEKGEVVVLGCGAEDLEEIREAVGETGKADTIVSILSFCSVRNARTVVGKLLNEVLGPGGELLWCEHVKSPLAKVRLWQTILSPIWGLAFDGCRMGPDTVEILLTGTKWSETNIWDIPGECKEDNLLFHQLGRFVKA</sequence>
<gene>
    <name evidence="1" type="ORF">RDB_LOCUS61420</name>
</gene>
<dbReference type="CDD" id="cd02440">
    <property type="entry name" value="AdoMet_MTases"/>
    <property type="match status" value="1"/>
</dbReference>
<dbReference type="InterPro" id="IPR029063">
    <property type="entry name" value="SAM-dependent_MTases_sf"/>
</dbReference>
<evidence type="ECO:0000313" key="1">
    <source>
        <dbReference type="EMBL" id="CAE6460740.1"/>
    </source>
</evidence>
<organism evidence="1 2">
    <name type="scientific">Rhizoctonia solani</name>
    <dbReference type="NCBI Taxonomy" id="456999"/>
    <lineage>
        <taxon>Eukaryota</taxon>
        <taxon>Fungi</taxon>
        <taxon>Dikarya</taxon>
        <taxon>Basidiomycota</taxon>
        <taxon>Agaricomycotina</taxon>
        <taxon>Agaricomycetes</taxon>
        <taxon>Cantharellales</taxon>
        <taxon>Ceratobasidiaceae</taxon>
        <taxon>Rhizoctonia</taxon>
    </lineage>
</organism>
<evidence type="ECO:0008006" key="3">
    <source>
        <dbReference type="Google" id="ProtNLM"/>
    </source>
</evidence>
<comment type="caution">
    <text evidence="1">The sequence shown here is derived from an EMBL/GenBank/DDBJ whole genome shotgun (WGS) entry which is preliminary data.</text>
</comment>
<dbReference type="PANTHER" id="PTHR45036">
    <property type="entry name" value="METHYLTRANSFERASE LIKE 7B"/>
    <property type="match status" value="1"/>
</dbReference>
<dbReference type="Proteomes" id="UP000663853">
    <property type="component" value="Unassembled WGS sequence"/>
</dbReference>
<accession>A0A8H3BLH9</accession>
<dbReference type="AlphaFoldDB" id="A0A8H3BLH9"/>
<reference evidence="1" key="1">
    <citation type="submission" date="2021-01" db="EMBL/GenBank/DDBJ databases">
        <authorList>
            <person name="Kaushik A."/>
        </authorList>
    </citation>
    <scope>NUCLEOTIDE SEQUENCE</scope>
    <source>
        <strain evidence="1">AG6-10EEA</strain>
    </source>
</reference>
<dbReference type="PANTHER" id="PTHR45036:SF1">
    <property type="entry name" value="METHYLTRANSFERASE LIKE 7A"/>
    <property type="match status" value="1"/>
</dbReference>